<dbReference type="RefSeq" id="WP_057025591.1">
    <property type="nucleotide sequence ID" value="NZ_CBCSGQ010000039.1"/>
</dbReference>
<dbReference type="Proteomes" id="UP000306562">
    <property type="component" value="Chromosome"/>
</dbReference>
<dbReference type="EMBL" id="LR590482">
    <property type="protein sequence ID" value="VTQ97973.1"/>
    <property type="molecule type" value="Genomic_DNA"/>
</dbReference>
<accession>A0AAX3I6F1</accession>
<organism evidence="2 3">
    <name type="scientific">Pseudomonas synxantha</name>
    <dbReference type="NCBI Taxonomy" id="47883"/>
    <lineage>
        <taxon>Bacteria</taxon>
        <taxon>Pseudomonadati</taxon>
        <taxon>Pseudomonadota</taxon>
        <taxon>Gammaproteobacteria</taxon>
        <taxon>Pseudomonadales</taxon>
        <taxon>Pseudomonadaceae</taxon>
        <taxon>Pseudomonas</taxon>
    </lineage>
</organism>
<protein>
    <submittedName>
        <fullName evidence="2">Uncharacterized protein</fullName>
    </submittedName>
</protein>
<name>A0AAX3I6F1_9PSED</name>
<sequence>MALVENYNGYEIHEGLTGGHWEGDNLVGQVKAYTYQKNGKTSTLTYYSVDRVKEIIKSGQAQF</sequence>
<dbReference type="AlphaFoldDB" id="A0AAX3I6F1"/>
<evidence type="ECO:0000313" key="1">
    <source>
        <dbReference type="EMBL" id="MBI6565136.1"/>
    </source>
</evidence>
<dbReference type="Proteomes" id="UP000648914">
    <property type="component" value="Unassembled WGS sequence"/>
</dbReference>
<dbReference type="GeneID" id="61831245"/>
<evidence type="ECO:0000313" key="3">
    <source>
        <dbReference type="Proteomes" id="UP000306562"/>
    </source>
</evidence>
<evidence type="ECO:0000313" key="2">
    <source>
        <dbReference type="EMBL" id="VTQ97973.1"/>
    </source>
</evidence>
<evidence type="ECO:0000313" key="4">
    <source>
        <dbReference type="Proteomes" id="UP000648914"/>
    </source>
</evidence>
<dbReference type="EMBL" id="JAEILG010000028">
    <property type="protein sequence ID" value="MBI6565136.1"/>
    <property type="molecule type" value="Genomic_DNA"/>
</dbReference>
<proteinExistence type="predicted"/>
<gene>
    <name evidence="2" type="ORF">NCTC10696_02232</name>
    <name evidence="1" type="ORF">YA0852_13630</name>
</gene>
<reference evidence="2 3" key="1">
    <citation type="submission" date="2019-05" db="EMBL/GenBank/DDBJ databases">
        <authorList>
            <consortium name="Pathogen Informatics"/>
        </authorList>
    </citation>
    <scope>NUCLEOTIDE SEQUENCE [LARGE SCALE GENOMIC DNA]</scope>
    <source>
        <strain evidence="2 3">NCTC10696</strain>
    </source>
</reference>
<keyword evidence="4" id="KW-1185">Reference proteome</keyword>
<reference evidence="1 4" key="2">
    <citation type="submission" date="2020-12" db="EMBL/GenBank/DDBJ databases">
        <title>Comparative genomic insights into the epidemiology and virulence of plant pathogenic Pseudomonads from Turkey.</title>
        <authorList>
            <person name="Dillon M."/>
            <person name="Ruiz-Bedoya T."/>
            <person name="Bendalovic-Torma C."/>
            <person name="Guttman K.M."/>
            <person name="Kwak H."/>
            <person name="Middleton M.A."/>
            <person name="Wang P.W."/>
            <person name="Horuz S."/>
            <person name="Aysan Y."/>
            <person name="Guttman D.S."/>
        </authorList>
    </citation>
    <scope>NUCLEOTIDE SEQUENCE [LARGE SCALE GENOMIC DNA]</scope>
    <source>
        <strain evidence="1 4">S5_IA_2b</strain>
    </source>
</reference>